<comment type="similarity">
    <text evidence="1">Belongs to the ABC transporter superfamily.</text>
</comment>
<evidence type="ECO:0000313" key="8">
    <source>
        <dbReference type="EMBL" id="MBB6083513.1"/>
    </source>
</evidence>
<dbReference type="PANTHER" id="PTHR42788">
    <property type="entry name" value="TAURINE IMPORT ATP-BINDING PROTEIN-RELATED"/>
    <property type="match status" value="1"/>
</dbReference>
<reference evidence="8 9" key="1">
    <citation type="submission" date="2020-08" db="EMBL/GenBank/DDBJ databases">
        <title>Genomic Encyclopedia of Type Strains, Phase IV (KMG-IV): sequencing the most valuable type-strain genomes for metagenomic binning, comparative biology and taxonomic classification.</title>
        <authorList>
            <person name="Goeker M."/>
        </authorList>
    </citation>
    <scope>NUCLEOTIDE SEQUENCE [LARGE SCALE GENOMIC DNA]</scope>
    <source>
        <strain evidence="8 9">DSM 12141</strain>
    </source>
</reference>
<evidence type="ECO:0000256" key="6">
    <source>
        <dbReference type="SAM" id="MobiDB-lite"/>
    </source>
</evidence>
<keyword evidence="3" id="KW-0472">Membrane</keyword>
<feature type="region of interest" description="Disordered" evidence="6">
    <location>
        <begin position="204"/>
        <end position="225"/>
    </location>
</feature>
<evidence type="ECO:0000256" key="2">
    <source>
        <dbReference type="ARBA" id="ARBA00022448"/>
    </source>
</evidence>
<name>A0A7W9TML4_CASDE</name>
<keyword evidence="3" id="KW-1003">Cell membrane</keyword>
<evidence type="ECO:0000313" key="9">
    <source>
        <dbReference type="Proteomes" id="UP000541136"/>
    </source>
</evidence>
<dbReference type="Gene3D" id="3.40.50.300">
    <property type="entry name" value="P-loop containing nucleotide triphosphate hydrolases"/>
    <property type="match status" value="1"/>
</dbReference>
<dbReference type="InterPro" id="IPR003593">
    <property type="entry name" value="AAA+_ATPase"/>
</dbReference>
<dbReference type="Proteomes" id="UP000541136">
    <property type="component" value="Unassembled WGS sequence"/>
</dbReference>
<keyword evidence="4" id="KW-0547">Nucleotide-binding</keyword>
<evidence type="ECO:0000256" key="1">
    <source>
        <dbReference type="ARBA" id="ARBA00005417"/>
    </source>
</evidence>
<dbReference type="EMBL" id="JACHIB010000007">
    <property type="protein sequence ID" value="MBB6083513.1"/>
    <property type="molecule type" value="Genomic_DNA"/>
</dbReference>
<dbReference type="AlphaFoldDB" id="A0A7W9TML4"/>
<dbReference type="SMART" id="SM00382">
    <property type="entry name" value="AAA"/>
    <property type="match status" value="1"/>
</dbReference>
<evidence type="ECO:0000256" key="4">
    <source>
        <dbReference type="ARBA" id="ARBA00022741"/>
    </source>
</evidence>
<dbReference type="SUPFAM" id="SSF52540">
    <property type="entry name" value="P-loop containing nucleoside triphosphate hydrolases"/>
    <property type="match status" value="1"/>
</dbReference>
<feature type="domain" description="ABC transporter" evidence="7">
    <location>
        <begin position="2"/>
        <end position="222"/>
    </location>
</feature>
<dbReference type="PROSITE" id="PS00211">
    <property type="entry name" value="ABC_TRANSPORTER_1"/>
    <property type="match status" value="1"/>
</dbReference>
<dbReference type="InterPro" id="IPR027417">
    <property type="entry name" value="P-loop_NTPase"/>
</dbReference>
<feature type="compositionally biased region" description="Pro residues" evidence="6">
    <location>
        <begin position="216"/>
        <end position="225"/>
    </location>
</feature>
<dbReference type="InterPro" id="IPR017871">
    <property type="entry name" value="ABC_transporter-like_CS"/>
</dbReference>
<organism evidence="8 9">
    <name type="scientific">Castellaniella defragrans</name>
    <name type="common">Alcaligenes defragrans</name>
    <dbReference type="NCBI Taxonomy" id="75697"/>
    <lineage>
        <taxon>Bacteria</taxon>
        <taxon>Pseudomonadati</taxon>
        <taxon>Pseudomonadota</taxon>
        <taxon>Betaproteobacteria</taxon>
        <taxon>Burkholderiales</taxon>
        <taxon>Alcaligenaceae</taxon>
        <taxon>Castellaniella</taxon>
    </lineage>
</organism>
<dbReference type="Pfam" id="PF00005">
    <property type="entry name" value="ABC_tran"/>
    <property type="match status" value="1"/>
</dbReference>
<dbReference type="InterPro" id="IPR050166">
    <property type="entry name" value="ABC_transporter_ATP-bind"/>
</dbReference>
<keyword evidence="2" id="KW-0813">Transport</keyword>
<evidence type="ECO:0000256" key="3">
    <source>
        <dbReference type="ARBA" id="ARBA00022475"/>
    </source>
</evidence>
<evidence type="ECO:0000259" key="7">
    <source>
        <dbReference type="PROSITE" id="PS50893"/>
    </source>
</evidence>
<protein>
    <submittedName>
        <fullName evidence="8">NitT/TauT family transport system ATP-binding protein</fullName>
    </submittedName>
</protein>
<dbReference type="RefSeq" id="WP_184142700.1">
    <property type="nucleotide sequence ID" value="NZ_JACHIB010000007.1"/>
</dbReference>
<proteinExistence type="inferred from homology"/>
<gene>
    <name evidence="8" type="ORF">HNR28_001551</name>
</gene>
<dbReference type="GO" id="GO:0005524">
    <property type="term" value="F:ATP binding"/>
    <property type="evidence" value="ECO:0007669"/>
    <property type="project" value="UniProtKB-KW"/>
</dbReference>
<keyword evidence="5 8" id="KW-0067">ATP-binding</keyword>
<dbReference type="PANTHER" id="PTHR42788:SF19">
    <property type="entry name" value="ALIPHATIC SULFONATES IMPORT ATP-BINDING PROTEIN SSUB 2"/>
    <property type="match status" value="1"/>
</dbReference>
<dbReference type="InterPro" id="IPR003439">
    <property type="entry name" value="ABC_transporter-like_ATP-bd"/>
</dbReference>
<evidence type="ECO:0000256" key="5">
    <source>
        <dbReference type="ARBA" id="ARBA00022840"/>
    </source>
</evidence>
<dbReference type="GO" id="GO:0016887">
    <property type="term" value="F:ATP hydrolysis activity"/>
    <property type="evidence" value="ECO:0007669"/>
    <property type="project" value="InterPro"/>
</dbReference>
<sequence>MLEMRGLRLAFGPHAVLDGIGLDVRPGERIGVIGPSGAGKSTLLRLAAGLLRPDEGTCRNTFQRTRLVFQEPRLLPWRSVADNLDIALRAGGVPAGEIAARRERWLARVGLAGAARAWPGELSGGMAQRAALARALALEPDLLLLDEPFSALDPALRADLGRLCAEQARATGAALVCISHQPWELAGLVDRILLVADGRVREQAAPFGRPDEPAAGAPPSPPAGP</sequence>
<dbReference type="PROSITE" id="PS50893">
    <property type="entry name" value="ABC_TRANSPORTER_2"/>
    <property type="match status" value="1"/>
</dbReference>
<accession>A0A7W9TML4</accession>
<comment type="caution">
    <text evidence="8">The sequence shown here is derived from an EMBL/GenBank/DDBJ whole genome shotgun (WGS) entry which is preliminary data.</text>
</comment>